<sequence>MASLTGSCACHHITYTTTQPPQDTVNCHCTTCRKLSGGPFQSWTSFPLAAIVWNTEPTFRRSSDVASRGFCPKCGASMAMKYDYESGHLSVTTGTIDETLRSEIPKPSRHLFVREKAAWFDLPDDEAERVDGFTPEMIEGLNSLQRKSN</sequence>
<evidence type="ECO:0000313" key="6">
    <source>
        <dbReference type="EMBL" id="EAW12616.1"/>
    </source>
</evidence>
<keyword evidence="7" id="KW-1185">Reference proteome</keyword>
<dbReference type="SUPFAM" id="SSF51316">
    <property type="entry name" value="Mss4-like"/>
    <property type="match status" value="1"/>
</dbReference>
<comment type="similarity">
    <text evidence="1">Belongs to the Gfa family.</text>
</comment>
<evidence type="ECO:0000313" key="7">
    <source>
        <dbReference type="Proteomes" id="UP000006701"/>
    </source>
</evidence>
<evidence type="ECO:0000256" key="2">
    <source>
        <dbReference type="ARBA" id="ARBA00022723"/>
    </source>
</evidence>
<evidence type="ECO:0000256" key="3">
    <source>
        <dbReference type="ARBA" id="ARBA00022833"/>
    </source>
</evidence>
<keyword evidence="4" id="KW-0456">Lyase</keyword>
<keyword evidence="2" id="KW-0479">Metal-binding</keyword>
<name>A1CA48_ASPCL</name>
<dbReference type="PANTHER" id="PTHR33337">
    <property type="entry name" value="GFA DOMAIN-CONTAINING PROTEIN"/>
    <property type="match status" value="1"/>
</dbReference>
<dbReference type="VEuPathDB" id="FungiDB:ACLA_010420"/>
<gene>
    <name evidence="6" type="ORF">ACLA_010420</name>
</gene>
<dbReference type="GO" id="GO:0046872">
    <property type="term" value="F:metal ion binding"/>
    <property type="evidence" value="ECO:0007669"/>
    <property type="project" value="UniProtKB-KW"/>
</dbReference>
<dbReference type="InterPro" id="IPR006913">
    <property type="entry name" value="CENP-V/GFA"/>
</dbReference>
<keyword evidence="3" id="KW-0862">Zinc</keyword>
<dbReference type="AlphaFoldDB" id="A1CA48"/>
<dbReference type="GO" id="GO:0016846">
    <property type="term" value="F:carbon-sulfur lyase activity"/>
    <property type="evidence" value="ECO:0007669"/>
    <property type="project" value="InterPro"/>
</dbReference>
<dbReference type="HOGENOM" id="CLU_055491_4_0_1"/>
<proteinExistence type="inferred from homology"/>
<dbReference type="EMBL" id="DS027049">
    <property type="protein sequence ID" value="EAW12616.1"/>
    <property type="molecule type" value="Genomic_DNA"/>
</dbReference>
<dbReference type="PANTHER" id="PTHR33337:SF40">
    <property type="entry name" value="CENP-V_GFA DOMAIN-CONTAINING PROTEIN-RELATED"/>
    <property type="match status" value="1"/>
</dbReference>
<dbReference type="Pfam" id="PF04828">
    <property type="entry name" value="GFA"/>
    <property type="match status" value="1"/>
</dbReference>
<dbReference type="Gene3D" id="3.90.1590.10">
    <property type="entry name" value="glutathione-dependent formaldehyde- activating enzyme (gfa)"/>
    <property type="match status" value="1"/>
</dbReference>
<evidence type="ECO:0000259" key="5">
    <source>
        <dbReference type="PROSITE" id="PS51891"/>
    </source>
</evidence>
<feature type="domain" description="CENP-V/GFA" evidence="5">
    <location>
        <begin position="4"/>
        <end position="121"/>
    </location>
</feature>
<evidence type="ECO:0000256" key="1">
    <source>
        <dbReference type="ARBA" id="ARBA00005495"/>
    </source>
</evidence>
<dbReference type="Proteomes" id="UP000006701">
    <property type="component" value="Unassembled WGS sequence"/>
</dbReference>
<dbReference type="OrthoDB" id="6329284at2759"/>
<dbReference type="KEGG" id="act:ACLA_010420"/>
<dbReference type="OMA" id="GAPYATF"/>
<dbReference type="InterPro" id="IPR011057">
    <property type="entry name" value="Mss4-like_sf"/>
</dbReference>
<organism evidence="6 7">
    <name type="scientific">Aspergillus clavatus (strain ATCC 1007 / CBS 513.65 / DSM 816 / NCTC 3887 / NRRL 1 / QM 1276 / 107)</name>
    <dbReference type="NCBI Taxonomy" id="344612"/>
    <lineage>
        <taxon>Eukaryota</taxon>
        <taxon>Fungi</taxon>
        <taxon>Dikarya</taxon>
        <taxon>Ascomycota</taxon>
        <taxon>Pezizomycotina</taxon>
        <taxon>Eurotiomycetes</taxon>
        <taxon>Eurotiomycetidae</taxon>
        <taxon>Eurotiales</taxon>
        <taxon>Aspergillaceae</taxon>
        <taxon>Aspergillus</taxon>
        <taxon>Aspergillus subgen. Fumigati</taxon>
    </lineage>
</organism>
<accession>A1CA48</accession>
<protein>
    <submittedName>
        <fullName evidence="6">DUF636 domain protein</fullName>
    </submittedName>
</protein>
<dbReference type="RefSeq" id="XP_001274042.1">
    <property type="nucleotide sequence ID" value="XM_001274041.1"/>
</dbReference>
<dbReference type="eggNOG" id="ENOG502SU3E">
    <property type="taxonomic scope" value="Eukaryota"/>
</dbReference>
<dbReference type="STRING" id="344612.A1CA48"/>
<reference evidence="6 7" key="1">
    <citation type="journal article" date="2008" name="PLoS Genet.">
        <title>Genomic islands in the pathogenic filamentous fungus Aspergillus fumigatus.</title>
        <authorList>
            <person name="Fedorova N.D."/>
            <person name="Khaldi N."/>
            <person name="Joardar V.S."/>
            <person name="Maiti R."/>
            <person name="Amedeo P."/>
            <person name="Anderson M.J."/>
            <person name="Crabtree J."/>
            <person name="Silva J.C."/>
            <person name="Badger J.H."/>
            <person name="Albarraq A."/>
            <person name="Angiuoli S."/>
            <person name="Bussey H."/>
            <person name="Bowyer P."/>
            <person name="Cotty P.J."/>
            <person name="Dyer P.S."/>
            <person name="Egan A."/>
            <person name="Galens K."/>
            <person name="Fraser-Liggett C.M."/>
            <person name="Haas B.J."/>
            <person name="Inman J.M."/>
            <person name="Kent R."/>
            <person name="Lemieux S."/>
            <person name="Malavazi I."/>
            <person name="Orvis J."/>
            <person name="Roemer T."/>
            <person name="Ronning C.M."/>
            <person name="Sundaram J.P."/>
            <person name="Sutton G."/>
            <person name="Turner G."/>
            <person name="Venter J.C."/>
            <person name="White O.R."/>
            <person name="Whitty B.R."/>
            <person name="Youngman P."/>
            <person name="Wolfe K.H."/>
            <person name="Goldman G.H."/>
            <person name="Wortman J.R."/>
            <person name="Jiang B."/>
            <person name="Denning D.W."/>
            <person name="Nierman W.C."/>
        </authorList>
    </citation>
    <scope>NUCLEOTIDE SEQUENCE [LARGE SCALE GENOMIC DNA]</scope>
    <source>
        <strain evidence="7">ATCC 1007 / CBS 513.65 / DSM 816 / NCTC 3887 / NRRL 1</strain>
    </source>
</reference>
<dbReference type="PROSITE" id="PS51891">
    <property type="entry name" value="CENP_V_GFA"/>
    <property type="match status" value="1"/>
</dbReference>
<dbReference type="GeneID" id="4706948"/>
<evidence type="ECO:0000256" key="4">
    <source>
        <dbReference type="ARBA" id="ARBA00023239"/>
    </source>
</evidence>